<evidence type="ECO:0000256" key="7">
    <source>
        <dbReference type="PROSITE-ProRule" id="PRU01373"/>
    </source>
</evidence>
<evidence type="ECO:0000256" key="4">
    <source>
        <dbReference type="ARBA" id="ARBA00022960"/>
    </source>
</evidence>
<evidence type="ECO:0000256" key="6">
    <source>
        <dbReference type="ARBA" id="ARBA00023316"/>
    </source>
</evidence>
<dbReference type="PROSITE" id="PS51257">
    <property type="entry name" value="PROKAR_LIPOPROTEIN"/>
    <property type="match status" value="1"/>
</dbReference>
<dbReference type="Pfam" id="PF03734">
    <property type="entry name" value="YkuD"/>
    <property type="match status" value="1"/>
</dbReference>
<keyword evidence="3" id="KW-0808">Transferase</keyword>
<evidence type="ECO:0000313" key="10">
    <source>
        <dbReference type="Proteomes" id="UP000186074"/>
    </source>
</evidence>
<evidence type="ECO:0000259" key="8">
    <source>
        <dbReference type="PROSITE" id="PS52029"/>
    </source>
</evidence>
<dbReference type="PANTHER" id="PTHR41533">
    <property type="entry name" value="L,D-TRANSPEPTIDASE HI_1667-RELATED"/>
    <property type="match status" value="1"/>
</dbReference>
<evidence type="ECO:0000256" key="5">
    <source>
        <dbReference type="ARBA" id="ARBA00022984"/>
    </source>
</evidence>
<dbReference type="GO" id="GO:0009252">
    <property type="term" value="P:peptidoglycan biosynthetic process"/>
    <property type="evidence" value="ECO:0007669"/>
    <property type="project" value="UniProtKB-UniPathway"/>
</dbReference>
<organism evidence="9 10">
    <name type="scientific">Poseidonibacter parvus</name>
    <dbReference type="NCBI Taxonomy" id="1850254"/>
    <lineage>
        <taxon>Bacteria</taxon>
        <taxon>Pseudomonadati</taxon>
        <taxon>Campylobacterota</taxon>
        <taxon>Epsilonproteobacteria</taxon>
        <taxon>Campylobacterales</taxon>
        <taxon>Arcobacteraceae</taxon>
        <taxon>Poseidonibacter</taxon>
    </lineage>
</organism>
<keyword evidence="6 7" id="KW-0961">Cell wall biogenesis/degradation</keyword>
<dbReference type="InterPro" id="IPR005490">
    <property type="entry name" value="LD_TPept_cat_dom"/>
</dbReference>
<dbReference type="Proteomes" id="UP000186074">
    <property type="component" value="Chromosome"/>
</dbReference>
<feature type="domain" description="L,D-TPase catalytic" evidence="8">
    <location>
        <begin position="217"/>
        <end position="399"/>
    </location>
</feature>
<protein>
    <recommendedName>
        <fullName evidence="8">L,D-TPase catalytic domain-containing protein</fullName>
    </recommendedName>
</protein>
<dbReference type="PANTHER" id="PTHR41533:SF2">
    <property type="entry name" value="BLR7131 PROTEIN"/>
    <property type="match status" value="1"/>
</dbReference>
<sequence length="453" mass="52773">MKISNILSTIAILALVSGCTNKIVEQDVSTSNNIAVNNSIQKQVIKDVKIQEVKNVEKTPTINLKANEIEFLEILKNDKYASICGSEADYQNILQLDNPTEKSKKLEELFYEYTKNLSNSCINQSAFKKELRKRKYRDANQDYEVYNVDINKEKLLEKFSSNTQSVSSILETYTPKHPQFFALIKKLNDSSLSQSKQDKLRLNIERLKLLKYSNSDNFIQLNVPTYNFAFYEEGKRTKTFGTVVGAPDAQTPVLSSKLAYFIVNPTWNIPDSIAKSSIIPKALKDRNYLRKKNIVIRKNYRLDSKKIKWGDVKWKKYLKKNVKYIPYKFIQLPSRTNGMGRMKFIFPNDYAVYMHDTIGTWRFKSSKQKIRFTSHGCIRLEHPVSLMKYLSTNYTKYSYKKVRGIYDSQKTDTIRLNKKLPIHLTYQTAQVNNGKLSFYNDVYGYDKIQKLNF</sequence>
<feature type="active site" description="Proton donor/acceptor" evidence="7">
    <location>
        <position position="355"/>
    </location>
</feature>
<dbReference type="AlphaFoldDB" id="A0A1P8KJB0"/>
<dbReference type="UniPathway" id="UPA00219"/>
<comment type="similarity">
    <text evidence="2">Belongs to the YkuD family.</text>
</comment>
<accession>A0A1P8KJB0</accession>
<dbReference type="RefSeq" id="WP_076083523.1">
    <property type="nucleotide sequence ID" value="NZ_CP019070.1"/>
</dbReference>
<dbReference type="GO" id="GO:0071555">
    <property type="term" value="P:cell wall organization"/>
    <property type="evidence" value="ECO:0007669"/>
    <property type="project" value="UniProtKB-UniRule"/>
</dbReference>
<dbReference type="CDD" id="cd16913">
    <property type="entry name" value="YkuD_like"/>
    <property type="match status" value="1"/>
</dbReference>
<keyword evidence="4 7" id="KW-0133">Cell shape</keyword>
<evidence type="ECO:0000313" key="9">
    <source>
        <dbReference type="EMBL" id="APW64638.1"/>
    </source>
</evidence>
<dbReference type="GO" id="GO:0004180">
    <property type="term" value="F:carboxypeptidase activity"/>
    <property type="evidence" value="ECO:0007669"/>
    <property type="project" value="UniProtKB-ARBA"/>
</dbReference>
<dbReference type="SUPFAM" id="SSF141523">
    <property type="entry name" value="L,D-transpeptidase catalytic domain-like"/>
    <property type="match status" value="1"/>
</dbReference>
<keyword evidence="10" id="KW-1185">Reference proteome</keyword>
<evidence type="ECO:0000256" key="1">
    <source>
        <dbReference type="ARBA" id="ARBA00004752"/>
    </source>
</evidence>
<dbReference type="KEGG" id="alp:LPB137_01670"/>
<dbReference type="InterPro" id="IPR052905">
    <property type="entry name" value="LD-transpeptidase_YkuD-like"/>
</dbReference>
<feature type="active site" description="Nucleophile" evidence="7">
    <location>
        <position position="377"/>
    </location>
</feature>
<comment type="pathway">
    <text evidence="1 7">Cell wall biogenesis; peptidoglycan biosynthesis.</text>
</comment>
<dbReference type="GO" id="GO:0008360">
    <property type="term" value="P:regulation of cell shape"/>
    <property type="evidence" value="ECO:0007669"/>
    <property type="project" value="UniProtKB-UniRule"/>
</dbReference>
<evidence type="ECO:0000256" key="3">
    <source>
        <dbReference type="ARBA" id="ARBA00022679"/>
    </source>
</evidence>
<dbReference type="InterPro" id="IPR038063">
    <property type="entry name" value="Transpep_catalytic_dom"/>
</dbReference>
<reference evidence="9 10" key="1">
    <citation type="submission" date="2017-01" db="EMBL/GenBank/DDBJ databases">
        <title>Genome sequencing of Arcobacter sp. LPB0137.</title>
        <authorList>
            <person name="Lee G.-W."/>
            <person name="Yi H."/>
        </authorList>
    </citation>
    <scope>NUCLEOTIDE SEQUENCE [LARGE SCALE GENOMIC DNA]</scope>
    <source>
        <strain evidence="9 10">LPB0137</strain>
    </source>
</reference>
<dbReference type="GO" id="GO:0016740">
    <property type="term" value="F:transferase activity"/>
    <property type="evidence" value="ECO:0007669"/>
    <property type="project" value="UniProtKB-KW"/>
</dbReference>
<dbReference type="Gene3D" id="2.40.440.10">
    <property type="entry name" value="L,D-transpeptidase catalytic domain-like"/>
    <property type="match status" value="1"/>
</dbReference>
<keyword evidence="5 7" id="KW-0573">Peptidoglycan synthesis</keyword>
<dbReference type="OrthoDB" id="9778545at2"/>
<dbReference type="PROSITE" id="PS52029">
    <property type="entry name" value="LD_TPASE"/>
    <property type="match status" value="1"/>
</dbReference>
<evidence type="ECO:0000256" key="2">
    <source>
        <dbReference type="ARBA" id="ARBA00005992"/>
    </source>
</evidence>
<dbReference type="STRING" id="1850254.LPB137_01670"/>
<gene>
    <name evidence="9" type="ORF">LPB137_01670</name>
</gene>
<proteinExistence type="inferred from homology"/>
<dbReference type="EMBL" id="CP019070">
    <property type="protein sequence ID" value="APW64638.1"/>
    <property type="molecule type" value="Genomic_DNA"/>
</dbReference>
<name>A0A1P8KJB0_9BACT</name>